<dbReference type="RefSeq" id="YP_009590981.1">
    <property type="nucleotide sequence ID" value="NC_041844.1"/>
</dbReference>
<evidence type="ECO:0000313" key="1">
    <source>
        <dbReference type="EMBL" id="AEJ92181.1"/>
    </source>
</evidence>
<proteinExistence type="predicted"/>
<gene>
    <name evidence="1" type="primary">125</name>
    <name evidence="1" type="ORF">OPTIMUS_125</name>
</gene>
<reference evidence="1 2" key="1">
    <citation type="journal article" date="2012" name="J. Virol.">
        <title>Complete Genome Sequences of 138 Mycobacteriophages.</title>
        <authorList>
            <consortium name="the Science Education Alliance Phage Hunters Advancing Genomics and Evolutionary Science Program"/>
            <consortium name="the KwaZulu-Natal Research Institute for Tuberculosis and HIV Mycobacterial Genetics Course Students"/>
            <consortium name="the Phage Hunters Integrating Research and Education Program"/>
            <person name="Hatfull G.F."/>
        </authorList>
    </citation>
    <scope>NUCLEOTIDE SEQUENCE [LARGE SCALE GENOMIC DNA]</scope>
</reference>
<dbReference type="KEGG" id="vg:40066403"/>
<name>G1DAR4_9CAUD</name>
<organism evidence="1 2">
    <name type="scientific">Mycobacterium phage Optimus</name>
    <dbReference type="NCBI Taxonomy" id="2922218"/>
    <lineage>
        <taxon>Viruses</taxon>
        <taxon>Duplodnaviria</taxon>
        <taxon>Heunggongvirae</taxon>
        <taxon>Uroviricota</taxon>
        <taxon>Caudoviricetes</taxon>
        <taxon>Omegavirus</taxon>
        <taxon>Omegavirus optimus</taxon>
    </lineage>
</organism>
<evidence type="ECO:0000313" key="2">
    <source>
        <dbReference type="Proteomes" id="UP000008428"/>
    </source>
</evidence>
<dbReference type="Proteomes" id="UP000008428">
    <property type="component" value="Segment"/>
</dbReference>
<protein>
    <submittedName>
        <fullName evidence="1">Uncharacterized protein</fullName>
    </submittedName>
</protein>
<keyword evidence="2" id="KW-1185">Reference proteome</keyword>
<accession>G1DAR4</accession>
<dbReference type="EMBL" id="JF957059">
    <property type="protein sequence ID" value="AEJ92181.1"/>
    <property type="molecule type" value="Genomic_DNA"/>
</dbReference>
<sequence length="27" mass="3157">MSELGQKLIPFKYIQPPGLRRDLGRSR</sequence>
<dbReference type="GeneID" id="40066403"/>